<proteinExistence type="predicted"/>
<sequence length="166" mass="17148">MGTWTRQQKIVAGVIAGIVVLVGLSVLLWPDDPAPPAARERDYREVTACLLTDQTGLEGDLAKPAWAGMQEASLANRVQVQYLAIAGPQTADNGVTFFNTLGTQKCSVIVAAGPVPVASMVQGYKQFPGVRFVAVGGDPGGAPLAVVNTGSSDSIRSGVKDAVAKV</sequence>
<evidence type="ECO:0000313" key="2">
    <source>
        <dbReference type="EMBL" id="GIJ55634.1"/>
    </source>
</evidence>
<dbReference type="Proteomes" id="UP000612585">
    <property type="component" value="Unassembled WGS sequence"/>
</dbReference>
<keyword evidence="1" id="KW-0812">Transmembrane</keyword>
<dbReference type="AlphaFoldDB" id="A0A8J3Z1M6"/>
<name>A0A8J3Z1M6_9ACTN</name>
<dbReference type="RefSeq" id="WP_203992738.1">
    <property type="nucleotide sequence ID" value="NZ_BOPG01000021.1"/>
</dbReference>
<keyword evidence="3" id="KW-1185">Reference proteome</keyword>
<reference evidence="2" key="1">
    <citation type="submission" date="2021-01" db="EMBL/GenBank/DDBJ databases">
        <title>Whole genome shotgun sequence of Virgisporangium aurantiacum NBRC 16421.</title>
        <authorList>
            <person name="Komaki H."/>
            <person name="Tamura T."/>
        </authorList>
    </citation>
    <scope>NUCLEOTIDE SEQUENCE</scope>
    <source>
        <strain evidence="2">NBRC 16421</strain>
    </source>
</reference>
<evidence type="ECO:0008006" key="4">
    <source>
        <dbReference type="Google" id="ProtNLM"/>
    </source>
</evidence>
<gene>
    <name evidence="2" type="ORF">Vau01_031500</name>
</gene>
<organism evidence="2 3">
    <name type="scientific">Virgisporangium aurantiacum</name>
    <dbReference type="NCBI Taxonomy" id="175570"/>
    <lineage>
        <taxon>Bacteria</taxon>
        <taxon>Bacillati</taxon>
        <taxon>Actinomycetota</taxon>
        <taxon>Actinomycetes</taxon>
        <taxon>Micromonosporales</taxon>
        <taxon>Micromonosporaceae</taxon>
        <taxon>Virgisporangium</taxon>
    </lineage>
</organism>
<keyword evidence="1" id="KW-1133">Transmembrane helix</keyword>
<protein>
    <recommendedName>
        <fullName evidence="4">BMP family ABC transporter substrate-binding protein</fullName>
    </recommendedName>
</protein>
<evidence type="ECO:0000256" key="1">
    <source>
        <dbReference type="SAM" id="Phobius"/>
    </source>
</evidence>
<dbReference type="EMBL" id="BOPG01000021">
    <property type="protein sequence ID" value="GIJ55634.1"/>
    <property type="molecule type" value="Genomic_DNA"/>
</dbReference>
<dbReference type="Gene3D" id="3.40.50.2300">
    <property type="match status" value="1"/>
</dbReference>
<accession>A0A8J3Z1M6</accession>
<evidence type="ECO:0000313" key="3">
    <source>
        <dbReference type="Proteomes" id="UP000612585"/>
    </source>
</evidence>
<comment type="caution">
    <text evidence="2">The sequence shown here is derived from an EMBL/GenBank/DDBJ whole genome shotgun (WGS) entry which is preliminary data.</text>
</comment>
<keyword evidence="1" id="KW-0472">Membrane</keyword>
<feature type="transmembrane region" description="Helical" evidence="1">
    <location>
        <begin position="12"/>
        <end position="29"/>
    </location>
</feature>